<dbReference type="AlphaFoldDB" id="R8BKE4"/>
<dbReference type="HOGENOM" id="CLU_1918529_0_0_1"/>
<dbReference type="eggNOG" id="ENOG502SU3S">
    <property type="taxonomic scope" value="Eukaryota"/>
</dbReference>
<dbReference type="RefSeq" id="XP_007915424.1">
    <property type="nucleotide sequence ID" value="XM_007917233.1"/>
</dbReference>
<reference evidence="3" key="1">
    <citation type="journal article" date="2013" name="Genome Announc.">
        <title>Draft genome sequence of the ascomycete Phaeoacremonium aleophilum strain UCR-PA7, a causal agent of the esca disease complex in grapevines.</title>
        <authorList>
            <person name="Blanco-Ulate B."/>
            <person name="Rolshausen P."/>
            <person name="Cantu D."/>
        </authorList>
    </citation>
    <scope>NUCLEOTIDE SEQUENCE [LARGE SCALE GENOMIC DNA]</scope>
    <source>
        <strain evidence="3">UCR-PA7</strain>
    </source>
</reference>
<protein>
    <submittedName>
        <fullName evidence="2">Uncharacterized protein</fullName>
    </submittedName>
</protein>
<feature type="transmembrane region" description="Helical" evidence="1">
    <location>
        <begin position="6"/>
        <end position="24"/>
    </location>
</feature>
<organism evidence="2 3">
    <name type="scientific">Phaeoacremonium minimum (strain UCR-PA7)</name>
    <name type="common">Esca disease fungus</name>
    <name type="synonym">Togninia minima</name>
    <dbReference type="NCBI Taxonomy" id="1286976"/>
    <lineage>
        <taxon>Eukaryota</taxon>
        <taxon>Fungi</taxon>
        <taxon>Dikarya</taxon>
        <taxon>Ascomycota</taxon>
        <taxon>Pezizomycotina</taxon>
        <taxon>Sordariomycetes</taxon>
        <taxon>Sordariomycetidae</taxon>
        <taxon>Togniniales</taxon>
        <taxon>Togniniaceae</taxon>
        <taxon>Phaeoacremonium</taxon>
    </lineage>
</organism>
<feature type="transmembrane region" description="Helical" evidence="1">
    <location>
        <begin position="92"/>
        <end position="113"/>
    </location>
</feature>
<dbReference type="GeneID" id="19325157"/>
<evidence type="ECO:0000256" key="1">
    <source>
        <dbReference type="SAM" id="Phobius"/>
    </source>
</evidence>
<gene>
    <name evidence="2" type="ORF">UCRPA7_4682</name>
</gene>
<proteinExistence type="predicted"/>
<evidence type="ECO:0000313" key="3">
    <source>
        <dbReference type="Proteomes" id="UP000014074"/>
    </source>
</evidence>
<keyword evidence="1" id="KW-1133">Transmembrane helix</keyword>
<keyword evidence="3" id="KW-1185">Reference proteome</keyword>
<dbReference type="KEGG" id="tmn:UCRPA7_4682"/>
<dbReference type="EMBL" id="KB933129">
    <property type="protein sequence ID" value="EON99786.1"/>
    <property type="molecule type" value="Genomic_DNA"/>
</dbReference>
<sequence length="132" mass="14767">MGFLIFSCVRAIFLSSVYIGLHFFPIKNKLNLAHMIFVVLSTIFWVVSGVLIYQIWQYVECQNNGIPSSVDEFKSQVSGGLSLCHEIKIIEILAWVIAGVSVIAAIPVVMTTMKMRKERRQRRTGGKTATSA</sequence>
<keyword evidence="1" id="KW-0812">Transmembrane</keyword>
<keyword evidence="1" id="KW-0472">Membrane</keyword>
<evidence type="ECO:0000313" key="2">
    <source>
        <dbReference type="EMBL" id="EON99786.1"/>
    </source>
</evidence>
<name>R8BKE4_PHAM7</name>
<accession>R8BKE4</accession>
<dbReference type="OrthoDB" id="2874598at2759"/>
<dbReference type="Proteomes" id="UP000014074">
    <property type="component" value="Unassembled WGS sequence"/>
</dbReference>
<feature type="transmembrane region" description="Helical" evidence="1">
    <location>
        <begin position="36"/>
        <end position="56"/>
    </location>
</feature>